<accession>V5Z8V2</accession>
<dbReference type="OrthoDB" id="7055111at2"/>
<reference evidence="13 14" key="1">
    <citation type="journal article" date="2013" name="Syst. Appl. Microbiol.">
        <title>Phylogenetic position and virulence apparatus of the pear flower necrosis pathogen Erwinia piriflorinigrans CFBP 5888T as assessed by comparative genomics.</title>
        <authorList>
            <person name="Smits T.H."/>
            <person name="Rezzonico F."/>
            <person name="Lopez M.M."/>
            <person name="Blom J."/>
            <person name="Goesmann A."/>
            <person name="Frey J.E."/>
            <person name="Duffy B."/>
        </authorList>
    </citation>
    <scope>NUCLEOTIDE SEQUENCE [LARGE SCALE GENOMIC DNA]</scope>
    <source>
        <strain evidence="14">CFBP5888</strain>
    </source>
</reference>
<dbReference type="PROSITE" id="PS00576">
    <property type="entry name" value="GRAM_NEG_PORIN"/>
    <property type="match status" value="1"/>
</dbReference>
<keyword evidence="14" id="KW-1185">Reference proteome</keyword>
<keyword evidence="10 11" id="KW-0998">Cell outer membrane</keyword>
<dbReference type="GO" id="GO:0046930">
    <property type="term" value="C:pore complex"/>
    <property type="evidence" value="ECO:0007669"/>
    <property type="project" value="UniProtKB-KW"/>
</dbReference>
<name>V5Z8V2_9GAMM</name>
<evidence type="ECO:0000256" key="4">
    <source>
        <dbReference type="ARBA" id="ARBA00022452"/>
    </source>
</evidence>
<dbReference type="GO" id="GO:0034220">
    <property type="term" value="P:monoatomic ion transmembrane transport"/>
    <property type="evidence" value="ECO:0007669"/>
    <property type="project" value="InterPro"/>
</dbReference>
<dbReference type="EMBL" id="CAHS01000015">
    <property type="protein sequence ID" value="CCG87792.1"/>
    <property type="molecule type" value="Genomic_DNA"/>
</dbReference>
<dbReference type="InterPro" id="IPR013793">
    <property type="entry name" value="Porin_Gram-ve_CS"/>
</dbReference>
<protein>
    <submittedName>
        <fullName evidence="13">Putative outer membrane porin protein nmpC</fullName>
    </submittedName>
</protein>
<evidence type="ECO:0000256" key="10">
    <source>
        <dbReference type="ARBA" id="ARBA00023237"/>
    </source>
</evidence>
<dbReference type="GO" id="GO:0009279">
    <property type="term" value="C:cell outer membrane"/>
    <property type="evidence" value="ECO:0007669"/>
    <property type="project" value="UniProtKB-SubCell"/>
</dbReference>
<keyword evidence="3 11" id="KW-0813">Transport</keyword>
<evidence type="ECO:0000313" key="13">
    <source>
        <dbReference type="EMBL" id="CCG87792.1"/>
    </source>
</evidence>
<organism evidence="13 14">
    <name type="scientific">Erwinia piriflorinigrans CFBP 5888</name>
    <dbReference type="NCBI Taxonomy" id="1161919"/>
    <lineage>
        <taxon>Bacteria</taxon>
        <taxon>Pseudomonadati</taxon>
        <taxon>Pseudomonadota</taxon>
        <taxon>Gammaproteobacteria</taxon>
        <taxon>Enterobacterales</taxon>
        <taxon>Erwiniaceae</taxon>
        <taxon>Erwinia</taxon>
    </lineage>
</organism>
<gene>
    <name evidence="13" type="primary">ompC</name>
    <name evidence="13" type="ORF">EPIR_2429</name>
</gene>
<keyword evidence="8 11" id="KW-0626">Porin</keyword>
<comment type="subcellular location">
    <subcellularLocation>
        <location evidence="1 11">Cell outer membrane</location>
        <topology evidence="1 11">Multi-pass membrane protein</topology>
    </subcellularLocation>
</comment>
<dbReference type="PANTHER" id="PTHR34501:SF1">
    <property type="entry name" value="OUTER MEMBRANE PORIN C"/>
    <property type="match status" value="1"/>
</dbReference>
<evidence type="ECO:0000256" key="8">
    <source>
        <dbReference type="ARBA" id="ARBA00023114"/>
    </source>
</evidence>
<dbReference type="Pfam" id="PF00267">
    <property type="entry name" value="Porin_1"/>
    <property type="match status" value="1"/>
</dbReference>
<proteinExistence type="inferred from homology"/>
<evidence type="ECO:0000256" key="7">
    <source>
        <dbReference type="ARBA" id="ARBA00023065"/>
    </source>
</evidence>
<comment type="similarity">
    <text evidence="2 11">Belongs to the Gram-negative porin family.</text>
</comment>
<feature type="signal peptide" evidence="12">
    <location>
        <begin position="1"/>
        <end position="21"/>
    </location>
</feature>
<dbReference type="InterPro" id="IPR001897">
    <property type="entry name" value="Porin_gammaproteobac"/>
</dbReference>
<dbReference type="Proteomes" id="UP000018217">
    <property type="component" value="Unassembled WGS sequence"/>
</dbReference>
<comment type="subunit">
    <text evidence="11">Homotrimer.</text>
</comment>
<dbReference type="RefSeq" id="WP_023655577.1">
    <property type="nucleotide sequence ID" value="NZ_CAHS01000015.1"/>
</dbReference>
<evidence type="ECO:0000256" key="6">
    <source>
        <dbReference type="ARBA" id="ARBA00022729"/>
    </source>
</evidence>
<dbReference type="NCBIfam" id="NF007841">
    <property type="entry name" value="PRK10554.1"/>
    <property type="match status" value="1"/>
</dbReference>
<dbReference type="InterPro" id="IPR050298">
    <property type="entry name" value="Gram-neg_bact_OMP"/>
</dbReference>
<dbReference type="SUPFAM" id="SSF56935">
    <property type="entry name" value="Porins"/>
    <property type="match status" value="1"/>
</dbReference>
<dbReference type="PRINTS" id="PR00182">
    <property type="entry name" value="ECOLNEIPORIN"/>
</dbReference>
<keyword evidence="6 12" id="KW-0732">Signal</keyword>
<keyword evidence="5 11" id="KW-0812">Transmembrane</keyword>
<keyword evidence="4" id="KW-1134">Transmembrane beta strand</keyword>
<dbReference type="PRINTS" id="PR00183">
    <property type="entry name" value="ECOLIPORIN"/>
</dbReference>
<dbReference type="PANTHER" id="PTHR34501">
    <property type="entry name" value="PROTEIN YDDL-RELATED"/>
    <property type="match status" value="1"/>
</dbReference>
<evidence type="ECO:0000256" key="12">
    <source>
        <dbReference type="SAM" id="SignalP"/>
    </source>
</evidence>
<dbReference type="AlphaFoldDB" id="V5Z8V2"/>
<dbReference type="STRING" id="1161919.EPIR_2429"/>
<evidence type="ECO:0000256" key="5">
    <source>
        <dbReference type="ARBA" id="ARBA00022692"/>
    </source>
</evidence>
<comment type="caution">
    <text evidence="13">The sequence shown here is derived from an EMBL/GenBank/DDBJ whole genome shotgun (WGS) entry which is preliminary data.</text>
</comment>
<dbReference type="CDD" id="cd00342">
    <property type="entry name" value="gram_neg_porins"/>
    <property type="match status" value="1"/>
</dbReference>
<evidence type="ECO:0000256" key="2">
    <source>
        <dbReference type="ARBA" id="ARBA00007539"/>
    </source>
</evidence>
<dbReference type="InterPro" id="IPR001702">
    <property type="entry name" value="Porin_Gram-ve"/>
</dbReference>
<dbReference type="InterPro" id="IPR033900">
    <property type="entry name" value="Gram_neg_porin_domain"/>
</dbReference>
<evidence type="ECO:0000256" key="3">
    <source>
        <dbReference type="ARBA" id="ARBA00022448"/>
    </source>
</evidence>
<keyword evidence="9 11" id="KW-0472">Membrane</keyword>
<keyword evidence="7 11" id="KW-0406">Ion transport</keyword>
<evidence type="ECO:0000256" key="11">
    <source>
        <dbReference type="RuleBase" id="RU000469"/>
    </source>
</evidence>
<dbReference type="GO" id="GO:0015288">
    <property type="term" value="F:porin activity"/>
    <property type="evidence" value="ECO:0007669"/>
    <property type="project" value="UniProtKB-KW"/>
</dbReference>
<feature type="chain" id="PRO_5004743425" evidence="12">
    <location>
        <begin position="22"/>
        <end position="368"/>
    </location>
</feature>
<evidence type="ECO:0000256" key="9">
    <source>
        <dbReference type="ARBA" id="ARBA00023136"/>
    </source>
</evidence>
<dbReference type="InterPro" id="IPR023614">
    <property type="entry name" value="Porin_dom_sf"/>
</dbReference>
<sequence length="368" mass="39924">MKLRALSLMVPALLAAGSAGAAEIYNKDGNKLDLFGKVDGLHYFSNSSDSDGDQSYMRLGFKGETQISDQLTGYGQWEYQAALNTAEAQGTANSFTRVGFAGLKFGDAGSFDYGRNYGVLYDIGAWTDVLPEFGGDTYGADNYMFQRGNGLATYRNNNFFGLVDGLNFAIQYQGKNDSNAETAGNRSAVAQNGDGYGLSASYDFGAGFSAGAAMFSSDRTDSQNRGTLLGQGDKAEAYSGGLKYDANNIYLAAMYTQSYNATRFGSSDNLAAYGFADKAQNWELVAQYQFDFGLRPSLAYVTSRGTDIQNWGTQNLKQYVDVGATYYFNKNMSAYVDYQINLLDKNDFTEAAGINTDNVVATGLVYQF</sequence>
<evidence type="ECO:0000256" key="1">
    <source>
        <dbReference type="ARBA" id="ARBA00004571"/>
    </source>
</evidence>
<evidence type="ECO:0000313" key="14">
    <source>
        <dbReference type="Proteomes" id="UP000018217"/>
    </source>
</evidence>
<dbReference type="Gene3D" id="2.40.160.10">
    <property type="entry name" value="Porin"/>
    <property type="match status" value="1"/>
</dbReference>